<keyword evidence="1" id="KW-0282">Flagellum</keyword>
<evidence type="ECO:0000313" key="1">
    <source>
        <dbReference type="EMBL" id="SHH68325.1"/>
    </source>
</evidence>
<dbReference type="RefSeq" id="WP_079604237.1">
    <property type="nucleotide sequence ID" value="NZ_LT670817.1"/>
</dbReference>
<keyword evidence="1" id="KW-0966">Cell projection</keyword>
<dbReference type="Proteomes" id="UP000189796">
    <property type="component" value="Chromosome I"/>
</dbReference>
<organism evidence="1 2">
    <name type="scientific">Bradyrhizobium erythrophlei</name>
    <dbReference type="NCBI Taxonomy" id="1437360"/>
    <lineage>
        <taxon>Bacteria</taxon>
        <taxon>Pseudomonadati</taxon>
        <taxon>Pseudomonadota</taxon>
        <taxon>Alphaproteobacteria</taxon>
        <taxon>Hyphomicrobiales</taxon>
        <taxon>Nitrobacteraceae</taxon>
        <taxon>Bradyrhizobium</taxon>
    </lineage>
</organism>
<evidence type="ECO:0000313" key="2">
    <source>
        <dbReference type="Proteomes" id="UP000189796"/>
    </source>
</evidence>
<dbReference type="GO" id="GO:0044781">
    <property type="term" value="P:bacterial-type flagellum organization"/>
    <property type="evidence" value="ECO:0007669"/>
    <property type="project" value="InterPro"/>
</dbReference>
<keyword evidence="1" id="KW-0969">Cilium</keyword>
<name>A0A1M5UZ90_9BRAD</name>
<gene>
    <name evidence="1" type="ORF">SAMN05443248_5673</name>
</gene>
<protein>
    <submittedName>
        <fullName evidence="1">Flagellar protein FlaF</fullName>
    </submittedName>
</protein>
<dbReference type="NCBIfam" id="NF009435">
    <property type="entry name" value="PRK12794.1"/>
    <property type="match status" value="1"/>
</dbReference>
<sequence>MSHAANAYARTARESSSPREIEAQTLLMAARKLVEVQTNWAGADKRMHAALLFNRRLWTIFMSAAESNDNPQPVEVRQNIMNIAVFVMQRTIEMQTDPKPEKLQSLIDINSNIAAGLSGRP</sequence>
<dbReference type="Pfam" id="PF07309">
    <property type="entry name" value="FlaF"/>
    <property type="match status" value="1"/>
</dbReference>
<dbReference type="AlphaFoldDB" id="A0A1M5UZ90"/>
<reference evidence="1 2" key="1">
    <citation type="submission" date="2016-11" db="EMBL/GenBank/DDBJ databases">
        <authorList>
            <person name="Jaros S."/>
            <person name="Januszkiewicz K."/>
            <person name="Wedrychowicz H."/>
        </authorList>
    </citation>
    <scope>NUCLEOTIDE SEQUENCE [LARGE SCALE GENOMIC DNA]</scope>
    <source>
        <strain evidence="1 2">GAS138</strain>
    </source>
</reference>
<accession>A0A1M5UZ90</accession>
<proteinExistence type="predicted"/>
<dbReference type="EMBL" id="LT670817">
    <property type="protein sequence ID" value="SHH68325.1"/>
    <property type="molecule type" value="Genomic_DNA"/>
</dbReference>
<dbReference type="InterPro" id="IPR010845">
    <property type="entry name" value="FlaF"/>
</dbReference>
<dbReference type="OrthoDB" id="8563081at2"/>